<dbReference type="AlphaFoldDB" id="A0A9D7S9Z0"/>
<proteinExistence type="predicted"/>
<comment type="caution">
    <text evidence="2">The sequence shown here is derived from an EMBL/GenBank/DDBJ whole genome shotgun (WGS) entry which is preliminary data.</text>
</comment>
<protein>
    <submittedName>
        <fullName evidence="2">GSCFA domain-containing protein</fullName>
    </submittedName>
</protein>
<dbReference type="EMBL" id="JADKFW010000007">
    <property type="protein sequence ID" value="MBK9718111.1"/>
    <property type="molecule type" value="Genomic_DNA"/>
</dbReference>
<sequence length="322" mass="38050">MSFRTIMPILPTPFEVNHTHKIFCIGSCFAEHMFQIFQQSQFKVTPSPFGIVFNSLSIARQLSAILDQDLILEEDLVYFDHLYHSMLHHSSSSNYDPKAMLHDLNQHLVQANAALIESDFVLITLGTSFYYRLKDSGKIVSNCHRLPQELFTKEQASVEDMVLSFSQMMNRLWKLDPNKKLIFTVSPVRYLRDGFIQNARSKAALLLCCEILEKNFENVFYFPSYELLMDDLRDYRFTQEDMVHPTSQTIDYIWNYFEQVFFNDRTRLINLKIERLNKKLYHRPLFSEHPSHTSLKEMARDELAQLKQNYPEVNFKFNNLEL</sequence>
<organism evidence="2 3">
    <name type="scientific">Candidatus Defluviibacterium haderslevense</name>
    <dbReference type="NCBI Taxonomy" id="2981993"/>
    <lineage>
        <taxon>Bacteria</taxon>
        <taxon>Pseudomonadati</taxon>
        <taxon>Bacteroidota</taxon>
        <taxon>Saprospiria</taxon>
        <taxon>Saprospirales</taxon>
        <taxon>Saprospiraceae</taxon>
        <taxon>Candidatus Defluviibacterium</taxon>
    </lineage>
</organism>
<feature type="domain" description="GSCFA" evidence="1">
    <location>
        <begin position="21"/>
        <end position="257"/>
    </location>
</feature>
<evidence type="ECO:0000259" key="1">
    <source>
        <dbReference type="Pfam" id="PF08885"/>
    </source>
</evidence>
<dbReference type="Pfam" id="PF08885">
    <property type="entry name" value="GSCFA"/>
    <property type="match status" value="1"/>
</dbReference>
<gene>
    <name evidence="2" type="ORF">IPO85_11480</name>
</gene>
<name>A0A9D7S9Z0_9BACT</name>
<dbReference type="Proteomes" id="UP000808349">
    <property type="component" value="Unassembled WGS sequence"/>
</dbReference>
<accession>A0A9D7S9Z0</accession>
<evidence type="ECO:0000313" key="3">
    <source>
        <dbReference type="Proteomes" id="UP000808349"/>
    </source>
</evidence>
<evidence type="ECO:0000313" key="2">
    <source>
        <dbReference type="EMBL" id="MBK9718111.1"/>
    </source>
</evidence>
<dbReference type="InterPro" id="IPR014982">
    <property type="entry name" value="GSCFA"/>
</dbReference>
<dbReference type="SUPFAM" id="SSF52266">
    <property type="entry name" value="SGNH hydrolase"/>
    <property type="match status" value="1"/>
</dbReference>
<reference evidence="2 3" key="1">
    <citation type="submission" date="2020-10" db="EMBL/GenBank/DDBJ databases">
        <title>Connecting structure to function with the recovery of over 1000 high-quality activated sludge metagenome-assembled genomes encoding full-length rRNA genes using long-read sequencing.</title>
        <authorList>
            <person name="Singleton C.M."/>
            <person name="Petriglieri F."/>
            <person name="Kristensen J.M."/>
            <person name="Kirkegaard R.H."/>
            <person name="Michaelsen T.Y."/>
            <person name="Andersen M.H."/>
            <person name="Karst S.M."/>
            <person name="Dueholm M.S."/>
            <person name="Nielsen P.H."/>
            <person name="Albertsen M."/>
        </authorList>
    </citation>
    <scope>NUCLEOTIDE SEQUENCE [LARGE SCALE GENOMIC DNA]</scope>
    <source>
        <strain evidence="2">Ribe_18-Q3-R11-54_BAT3C.373</strain>
    </source>
</reference>